<organism evidence="3 4">
    <name type="scientific">Mailhella massiliensis</name>
    <dbReference type="NCBI Taxonomy" id="1903261"/>
    <lineage>
        <taxon>Bacteria</taxon>
        <taxon>Pseudomonadati</taxon>
        <taxon>Thermodesulfobacteriota</taxon>
        <taxon>Desulfovibrionia</taxon>
        <taxon>Desulfovibrionales</taxon>
        <taxon>Desulfovibrionaceae</taxon>
        <taxon>Mailhella</taxon>
    </lineage>
</organism>
<dbReference type="PANTHER" id="PTHR30121:SF6">
    <property type="entry name" value="SLR6007 PROTEIN"/>
    <property type="match status" value="1"/>
</dbReference>
<evidence type="ECO:0000313" key="3">
    <source>
        <dbReference type="EMBL" id="HJD96732.1"/>
    </source>
</evidence>
<reference evidence="3" key="1">
    <citation type="journal article" date="2021" name="PeerJ">
        <title>Extensive microbial diversity within the chicken gut microbiome revealed by metagenomics and culture.</title>
        <authorList>
            <person name="Gilroy R."/>
            <person name="Ravi A."/>
            <person name="Getino M."/>
            <person name="Pursley I."/>
            <person name="Horton D.L."/>
            <person name="Alikhan N.F."/>
            <person name="Baker D."/>
            <person name="Gharbi K."/>
            <person name="Hall N."/>
            <person name="Watson M."/>
            <person name="Adriaenssens E.M."/>
            <person name="Foster-Nyarko E."/>
            <person name="Jarju S."/>
            <person name="Secka A."/>
            <person name="Antonio M."/>
            <person name="Oren A."/>
            <person name="Chaudhuri R.R."/>
            <person name="La Ragione R."/>
            <person name="Hildebrand F."/>
            <person name="Pallen M.J."/>
        </authorList>
    </citation>
    <scope>NUCLEOTIDE SEQUENCE</scope>
    <source>
        <strain evidence="3">ChiGjej2B2-19336</strain>
    </source>
</reference>
<feature type="region of interest" description="Disordered" evidence="1">
    <location>
        <begin position="437"/>
        <end position="468"/>
    </location>
</feature>
<name>A0A921AUQ7_9BACT</name>
<dbReference type="EMBL" id="DYZA01000068">
    <property type="protein sequence ID" value="HJD96732.1"/>
    <property type="molecule type" value="Genomic_DNA"/>
</dbReference>
<dbReference type="InterPro" id="IPR033186">
    <property type="entry name" value="HerA_C"/>
</dbReference>
<evidence type="ECO:0000259" key="2">
    <source>
        <dbReference type="Pfam" id="PF05872"/>
    </source>
</evidence>
<dbReference type="Gene3D" id="3.40.50.300">
    <property type="entry name" value="P-loop containing nucleotide triphosphate hydrolases"/>
    <property type="match status" value="2"/>
</dbReference>
<gene>
    <name evidence="3" type="ORF">K8W16_03685</name>
</gene>
<dbReference type="CDD" id="cd01127">
    <property type="entry name" value="TrwB_TraG_TraD_VirD4"/>
    <property type="match status" value="1"/>
</dbReference>
<dbReference type="InterPro" id="IPR051162">
    <property type="entry name" value="T4SS_component"/>
</dbReference>
<feature type="compositionally biased region" description="Basic and acidic residues" evidence="1">
    <location>
        <begin position="439"/>
        <end position="455"/>
    </location>
</feature>
<dbReference type="SUPFAM" id="SSF52540">
    <property type="entry name" value="P-loop containing nucleoside triphosphate hydrolases"/>
    <property type="match status" value="1"/>
</dbReference>
<evidence type="ECO:0000256" key="1">
    <source>
        <dbReference type="SAM" id="MobiDB-lite"/>
    </source>
</evidence>
<dbReference type="AlphaFoldDB" id="A0A921AUQ7"/>
<dbReference type="Proteomes" id="UP000698963">
    <property type="component" value="Unassembled WGS sequence"/>
</dbReference>
<dbReference type="InterPro" id="IPR027417">
    <property type="entry name" value="P-loop_NTPase"/>
</dbReference>
<evidence type="ECO:0000313" key="4">
    <source>
        <dbReference type="Proteomes" id="UP000698963"/>
    </source>
</evidence>
<sequence>MLTSDKRLFIAAAENPVTLEADGRALCLEARMASRHGLITGATGTGKTISLQTMAESFSAMGVPVLLTDIKGDLSAMSRPGEPGGSVAARIKELGLRTLGYENRAYPVSFWDVAGEQGTPLRATISDMGPALLSRLLNLNEVQSGILHIVFRIADESGLLLLDLKDLRAMITHVAENRSEYASAYGHISPASMGAIQRGLLRLEEEGAGAFFGEPALNIEDLFRTDLEGRGYVNIIAADKLMQKPRLYASVLLWLLSELYEQLPERGNAEKPRLVLMFDEAHLLFDDMPEVLLQKVEQVVRLIRSRGVGVYFITQNPADIPDSVLSQLGNRVQHALRAFTPREQKAVRAAAETFRQNPALDTEEIISLLRTGEALVSFLDEHGAPAMVERALILPPEGGIGALSPEERRQIIERSPMQRLYGTPLDRESAYEKLTAQFQERRRDDEEEAGQRSGREQSNPWSDILGSATRQVGRTVGNAVGREVGRAILRGLLGGIFGGRR</sequence>
<dbReference type="Pfam" id="PF05872">
    <property type="entry name" value="HerA_C"/>
    <property type="match status" value="1"/>
</dbReference>
<dbReference type="PANTHER" id="PTHR30121">
    <property type="entry name" value="UNCHARACTERIZED PROTEIN YJGR-RELATED"/>
    <property type="match status" value="1"/>
</dbReference>
<dbReference type="RefSeq" id="WP_304121249.1">
    <property type="nucleotide sequence ID" value="NZ_DYZA01000068.1"/>
</dbReference>
<protein>
    <submittedName>
        <fullName evidence="3">DUF853 domain-containing protein</fullName>
    </submittedName>
</protein>
<comment type="caution">
    <text evidence="3">The sequence shown here is derived from an EMBL/GenBank/DDBJ whole genome shotgun (WGS) entry which is preliminary data.</text>
</comment>
<accession>A0A921AUQ7</accession>
<reference evidence="3" key="2">
    <citation type="submission" date="2021-09" db="EMBL/GenBank/DDBJ databases">
        <authorList>
            <person name="Gilroy R."/>
        </authorList>
    </citation>
    <scope>NUCLEOTIDE SEQUENCE</scope>
    <source>
        <strain evidence="3">ChiGjej2B2-19336</strain>
    </source>
</reference>
<proteinExistence type="predicted"/>
<feature type="domain" description="Helicase HerA-like C-terminal" evidence="2">
    <location>
        <begin position="22"/>
        <end position="501"/>
    </location>
</feature>